<accession>A0A5J5CT62</accession>
<protein>
    <recommendedName>
        <fullName evidence="6">N-acylneuraminate-9-phosphatase</fullName>
    </recommendedName>
</protein>
<dbReference type="SFLD" id="SFLDS00003">
    <property type="entry name" value="Haloacid_Dehalogenase"/>
    <property type="match status" value="1"/>
</dbReference>
<name>A0A5J5CT62_9PERO</name>
<dbReference type="InterPro" id="IPR023214">
    <property type="entry name" value="HAD_sf"/>
</dbReference>
<keyword evidence="2" id="KW-0378">Hydrolase</keyword>
<dbReference type="PANTHER" id="PTHR46470">
    <property type="entry name" value="N-ACYLNEURAMINATE-9-PHOSPHATASE"/>
    <property type="match status" value="1"/>
</dbReference>
<keyword evidence="5" id="KW-1185">Reference proteome</keyword>
<comment type="cofactor">
    <cofactor evidence="1">
        <name>Mg(2+)</name>
        <dbReference type="ChEBI" id="CHEBI:18420"/>
    </cofactor>
</comment>
<evidence type="ECO:0000256" key="2">
    <source>
        <dbReference type="ARBA" id="ARBA00022801"/>
    </source>
</evidence>
<dbReference type="AlphaFoldDB" id="A0A5J5CT62"/>
<evidence type="ECO:0000313" key="5">
    <source>
        <dbReference type="Proteomes" id="UP000327493"/>
    </source>
</evidence>
<comment type="caution">
    <text evidence="4">The sequence shown here is derived from an EMBL/GenBank/DDBJ whole genome shotgun (WGS) entry which is preliminary data.</text>
</comment>
<evidence type="ECO:0000256" key="3">
    <source>
        <dbReference type="ARBA" id="ARBA00022842"/>
    </source>
</evidence>
<dbReference type="Gene3D" id="3.40.50.1000">
    <property type="entry name" value="HAD superfamily/HAD-like"/>
    <property type="match status" value="1"/>
</dbReference>
<dbReference type="GO" id="GO:0050124">
    <property type="term" value="F:N-acylneuraminate-9-phosphatase activity"/>
    <property type="evidence" value="ECO:0007669"/>
    <property type="project" value="TreeGrafter"/>
</dbReference>
<dbReference type="EMBL" id="VOFY01000017">
    <property type="protein sequence ID" value="KAA8584023.1"/>
    <property type="molecule type" value="Genomic_DNA"/>
</dbReference>
<dbReference type="SFLD" id="SFLDG01129">
    <property type="entry name" value="C1.5:_HAD__Beta-PGM__Phosphata"/>
    <property type="match status" value="1"/>
</dbReference>
<dbReference type="Proteomes" id="UP000327493">
    <property type="component" value="Chromosome 17"/>
</dbReference>
<keyword evidence="3" id="KW-0460">Magnesium</keyword>
<dbReference type="InterPro" id="IPR036412">
    <property type="entry name" value="HAD-like_sf"/>
</dbReference>
<evidence type="ECO:0008006" key="6">
    <source>
        <dbReference type="Google" id="ProtNLM"/>
    </source>
</evidence>
<dbReference type="CDD" id="cd04305">
    <property type="entry name" value="HAD_Neu5Ac-Pase_like"/>
    <property type="match status" value="1"/>
</dbReference>
<evidence type="ECO:0000313" key="4">
    <source>
        <dbReference type="EMBL" id="KAA8584023.1"/>
    </source>
</evidence>
<dbReference type="PANTHER" id="PTHR46470:SF3">
    <property type="entry name" value="N-ACYLNEURAMINATE-9-PHOSPHATASE"/>
    <property type="match status" value="1"/>
</dbReference>
<organism evidence="4 5">
    <name type="scientific">Etheostoma spectabile</name>
    <name type="common">orangethroat darter</name>
    <dbReference type="NCBI Taxonomy" id="54343"/>
    <lineage>
        <taxon>Eukaryota</taxon>
        <taxon>Metazoa</taxon>
        <taxon>Chordata</taxon>
        <taxon>Craniata</taxon>
        <taxon>Vertebrata</taxon>
        <taxon>Euteleostomi</taxon>
        <taxon>Actinopterygii</taxon>
        <taxon>Neopterygii</taxon>
        <taxon>Teleostei</taxon>
        <taxon>Neoteleostei</taxon>
        <taxon>Acanthomorphata</taxon>
        <taxon>Eupercaria</taxon>
        <taxon>Perciformes</taxon>
        <taxon>Percoidei</taxon>
        <taxon>Percidae</taxon>
        <taxon>Etheostomatinae</taxon>
        <taxon>Etheostoma</taxon>
    </lineage>
</organism>
<dbReference type="SUPFAM" id="SSF56784">
    <property type="entry name" value="HAD-like"/>
    <property type="match status" value="1"/>
</dbReference>
<gene>
    <name evidence="4" type="ORF">FQN60_015231</name>
</gene>
<proteinExistence type="predicted"/>
<evidence type="ECO:0000256" key="1">
    <source>
        <dbReference type="ARBA" id="ARBA00001946"/>
    </source>
</evidence>
<sequence length="444" mass="49190">MVFHVANILSRCVVWKYHINHPEELRLVSVSSCASSPDNESMVEEFNSESTNGSLLDTESFFHTISVSSVSPATTKEELSQGEKTFLAVFLGKLLDHISHSTKTSVMDLNFDGILKNLRRIAEETGFNIPLTVGNLHRTIFKKLCVEFGSTKLLQAAIVSEVKWLLESESTYRHQKKRKSSAIIGMFSAVARILKKPFTSCISRGSQGSLLLQQVSSLMRNRCSSTVFGCSKNDQWAAAMDGKSVKAILFDLDNTLIETSRAGRVAIQKTSELLKSTLALDDKTISSICDEFQLKLFHERFDPLLKQLRSRYKLLLLTNGEARTQREKVEAVACEEFFDAIVIGGEHPEQKPYASIFTLCFNMLEVEAQDCIMVGDSLDTDIQGGFNARVRATVWISSEGGPVPDGSVKPVYTIPTRGEQAATVDAHLSHGSVRAVKEAIVKQE</sequence>
<dbReference type="GO" id="GO:0046380">
    <property type="term" value="P:N-acetylneuraminate biosynthetic process"/>
    <property type="evidence" value="ECO:0007669"/>
    <property type="project" value="TreeGrafter"/>
</dbReference>
<dbReference type="NCBIfam" id="TIGR01549">
    <property type="entry name" value="HAD-SF-IA-v1"/>
    <property type="match status" value="1"/>
</dbReference>
<dbReference type="InterPro" id="IPR006439">
    <property type="entry name" value="HAD-SF_hydro_IA"/>
</dbReference>
<dbReference type="InterPro" id="IPR051400">
    <property type="entry name" value="HAD-like_hydrolase"/>
</dbReference>
<dbReference type="Pfam" id="PF00702">
    <property type="entry name" value="Hydrolase"/>
    <property type="match status" value="1"/>
</dbReference>
<reference evidence="4 5" key="1">
    <citation type="submission" date="2019-08" db="EMBL/GenBank/DDBJ databases">
        <title>A chromosome-level genome assembly, high-density linkage maps, and genome scans reveal the genomic architecture of hybrid incompatibilities underlying speciation via character displacement in darters (Percidae: Etheostominae).</title>
        <authorList>
            <person name="Moran R.L."/>
            <person name="Catchen J.M."/>
            <person name="Fuller R.C."/>
        </authorList>
    </citation>
    <scope>NUCLEOTIDE SEQUENCE [LARGE SCALE GENOMIC DNA]</scope>
    <source>
        <strain evidence="4">EspeVRDwgs_2016</strain>
        <tissue evidence="4">Muscle</tissue>
    </source>
</reference>